<keyword evidence="4 9" id="KW-0067">ATP-binding</keyword>
<keyword evidence="3" id="KW-0547">Nucleotide-binding</keyword>
<dbReference type="PROSITE" id="PS50893">
    <property type="entry name" value="ABC_TRANSPORTER_2"/>
    <property type="match status" value="1"/>
</dbReference>
<protein>
    <submittedName>
        <fullName evidence="9">ABC transporter ATP-binding protein</fullName>
    </submittedName>
</protein>
<dbReference type="Pfam" id="PF00005">
    <property type="entry name" value="ABC_tran"/>
    <property type="match status" value="1"/>
</dbReference>
<evidence type="ECO:0000256" key="1">
    <source>
        <dbReference type="ARBA" id="ARBA00004651"/>
    </source>
</evidence>
<dbReference type="InterPro" id="IPR003439">
    <property type="entry name" value="ABC_transporter-like_ATP-bd"/>
</dbReference>
<reference evidence="10" key="1">
    <citation type="journal article" date="2019" name="Int. J. Syst. Evol. Microbiol.">
        <title>The Global Catalogue of Microorganisms (GCM) 10K type strain sequencing project: providing services to taxonomists for standard genome sequencing and annotation.</title>
        <authorList>
            <consortium name="The Broad Institute Genomics Platform"/>
            <consortium name="The Broad Institute Genome Sequencing Center for Infectious Disease"/>
            <person name="Wu L."/>
            <person name="Ma J."/>
        </authorList>
    </citation>
    <scope>NUCLEOTIDE SEQUENCE [LARGE SCALE GENOMIC DNA]</scope>
    <source>
        <strain evidence="10">JCM 14969</strain>
    </source>
</reference>
<feature type="transmembrane region" description="Helical" evidence="7">
    <location>
        <begin position="150"/>
        <end position="175"/>
    </location>
</feature>
<dbReference type="PANTHER" id="PTHR24221">
    <property type="entry name" value="ATP-BINDING CASSETTE SUB-FAMILY B"/>
    <property type="match status" value="1"/>
</dbReference>
<evidence type="ECO:0000256" key="7">
    <source>
        <dbReference type="SAM" id="Phobius"/>
    </source>
</evidence>
<feature type="transmembrane region" description="Helical" evidence="7">
    <location>
        <begin position="258"/>
        <end position="277"/>
    </location>
</feature>
<evidence type="ECO:0000313" key="10">
    <source>
        <dbReference type="Proteomes" id="UP001500393"/>
    </source>
</evidence>
<name>A0ABP4QCH0_9ACTN</name>
<dbReference type="Proteomes" id="UP001500393">
    <property type="component" value="Unassembled WGS sequence"/>
</dbReference>
<dbReference type="GO" id="GO:0005524">
    <property type="term" value="F:ATP binding"/>
    <property type="evidence" value="ECO:0007669"/>
    <property type="project" value="UniProtKB-KW"/>
</dbReference>
<keyword evidence="10" id="KW-1185">Reference proteome</keyword>
<organism evidence="9 10">
    <name type="scientific">Kribbella sancticallisti</name>
    <dbReference type="NCBI Taxonomy" id="460087"/>
    <lineage>
        <taxon>Bacteria</taxon>
        <taxon>Bacillati</taxon>
        <taxon>Actinomycetota</taxon>
        <taxon>Actinomycetes</taxon>
        <taxon>Propionibacteriales</taxon>
        <taxon>Kribbellaceae</taxon>
        <taxon>Kribbella</taxon>
    </lineage>
</organism>
<feature type="transmembrane region" description="Helical" evidence="7">
    <location>
        <begin position="59"/>
        <end position="79"/>
    </location>
</feature>
<sequence length="598" mass="64763">MIARLRSRPEWQFFTVLPRASAPLAALWWSLLIVRGVLPALFALAMGNLVGTVQRGDDLAGPLTGVGVTFVLLQVLMPIHQAVSSNLGSLVAAWLNDELAEACVEPPGIGHLEDAALGEDLEVAREFDRGQTGPPMYMNVDFIAGSLVELFGGITCAVVLFGFTWWAPILLLVAWGSTHWLLRESGVWRDRNTDEVRSAQRNAAYSYQLAVDPEPAKELRMFGLADWAVQQFTERRRRLFSLQYEATRLRERPLAGSLLIVAVANGIVFWALAAAALDQRIGLDALITNAQLAIGVAMIAFGGLNWSLDGASAPVAAVLRLRAAMAPAGALSINPSPVAAAPGDIRIRNLSFAYPGAAEKVFDGLDLTIPAGTSLAVVGRNGAGKTTLAKLLCRLYDPGSGSIEIDGKDLRDLSVPAWREQVTAVFQDFIRFELPLRDNVAPAGAPDEDILAALRDAGADELAELDTPLARGYDRGTDLSGGQWQRVALARALCSVRRGARLVLLDEPTAQLDVRGEAKVFDRILAATRGVTTILISHRFSTVRHADRICVLEQGRVIELGSHDELMALGGRYRTMFELQARRFTAETDEEGVSYDVL</sequence>
<accession>A0ABP4QCH0</accession>
<dbReference type="EMBL" id="BAAAOS010000049">
    <property type="protein sequence ID" value="GAA1602163.1"/>
    <property type="molecule type" value="Genomic_DNA"/>
</dbReference>
<feature type="domain" description="ABC transporter" evidence="8">
    <location>
        <begin position="345"/>
        <end position="579"/>
    </location>
</feature>
<proteinExistence type="predicted"/>
<feature type="transmembrane region" description="Helical" evidence="7">
    <location>
        <begin position="26"/>
        <end position="47"/>
    </location>
</feature>
<evidence type="ECO:0000256" key="5">
    <source>
        <dbReference type="ARBA" id="ARBA00022989"/>
    </source>
</evidence>
<evidence type="ECO:0000259" key="8">
    <source>
        <dbReference type="PROSITE" id="PS50893"/>
    </source>
</evidence>
<evidence type="ECO:0000256" key="3">
    <source>
        <dbReference type="ARBA" id="ARBA00022741"/>
    </source>
</evidence>
<dbReference type="SUPFAM" id="SSF90123">
    <property type="entry name" value="ABC transporter transmembrane region"/>
    <property type="match status" value="1"/>
</dbReference>
<dbReference type="InterPro" id="IPR027417">
    <property type="entry name" value="P-loop_NTPase"/>
</dbReference>
<dbReference type="Gene3D" id="3.40.50.300">
    <property type="entry name" value="P-loop containing nucleotide triphosphate hydrolases"/>
    <property type="match status" value="1"/>
</dbReference>
<evidence type="ECO:0000256" key="2">
    <source>
        <dbReference type="ARBA" id="ARBA00022692"/>
    </source>
</evidence>
<dbReference type="PROSITE" id="PS00211">
    <property type="entry name" value="ABC_TRANSPORTER_1"/>
    <property type="match status" value="1"/>
</dbReference>
<dbReference type="InterPro" id="IPR036640">
    <property type="entry name" value="ABC1_TM_sf"/>
</dbReference>
<dbReference type="InterPro" id="IPR003593">
    <property type="entry name" value="AAA+_ATPase"/>
</dbReference>
<dbReference type="SUPFAM" id="SSF52540">
    <property type="entry name" value="P-loop containing nucleoside triphosphate hydrolases"/>
    <property type="match status" value="1"/>
</dbReference>
<evidence type="ECO:0000256" key="6">
    <source>
        <dbReference type="ARBA" id="ARBA00023136"/>
    </source>
</evidence>
<dbReference type="InterPro" id="IPR039421">
    <property type="entry name" value="Type_1_exporter"/>
</dbReference>
<evidence type="ECO:0000256" key="4">
    <source>
        <dbReference type="ARBA" id="ARBA00022840"/>
    </source>
</evidence>
<comment type="subcellular location">
    <subcellularLocation>
        <location evidence="1">Cell membrane</location>
        <topology evidence="1">Multi-pass membrane protein</topology>
    </subcellularLocation>
</comment>
<keyword evidence="6 7" id="KW-0472">Membrane</keyword>
<dbReference type="SMART" id="SM00382">
    <property type="entry name" value="AAA"/>
    <property type="match status" value="1"/>
</dbReference>
<keyword evidence="5 7" id="KW-1133">Transmembrane helix</keyword>
<dbReference type="PANTHER" id="PTHR24221:SF654">
    <property type="entry name" value="ATP-BINDING CASSETTE SUB-FAMILY B MEMBER 6"/>
    <property type="match status" value="1"/>
</dbReference>
<dbReference type="RefSeq" id="WP_344220601.1">
    <property type="nucleotide sequence ID" value="NZ_BAAAOS010000049.1"/>
</dbReference>
<dbReference type="Gene3D" id="1.20.1560.10">
    <property type="entry name" value="ABC transporter type 1, transmembrane domain"/>
    <property type="match status" value="1"/>
</dbReference>
<evidence type="ECO:0000313" key="9">
    <source>
        <dbReference type="EMBL" id="GAA1602163.1"/>
    </source>
</evidence>
<dbReference type="InterPro" id="IPR017871">
    <property type="entry name" value="ABC_transporter-like_CS"/>
</dbReference>
<comment type="caution">
    <text evidence="9">The sequence shown here is derived from an EMBL/GenBank/DDBJ whole genome shotgun (WGS) entry which is preliminary data.</text>
</comment>
<gene>
    <name evidence="9" type="ORF">GCM10009789_65410</name>
</gene>
<keyword evidence="2 7" id="KW-0812">Transmembrane</keyword>